<keyword evidence="1" id="KW-0812">Transmembrane</keyword>
<gene>
    <name evidence="2" type="ORF">METZ01_LOCUS61908</name>
</gene>
<proteinExistence type="predicted"/>
<reference evidence="2" key="1">
    <citation type="submission" date="2018-05" db="EMBL/GenBank/DDBJ databases">
        <authorList>
            <person name="Lanie J.A."/>
            <person name="Ng W.-L."/>
            <person name="Kazmierczak K.M."/>
            <person name="Andrzejewski T.M."/>
            <person name="Davidsen T.M."/>
            <person name="Wayne K.J."/>
            <person name="Tettelin H."/>
            <person name="Glass J.I."/>
            <person name="Rusch D."/>
            <person name="Podicherti R."/>
            <person name="Tsui H.-C.T."/>
            <person name="Winkler M.E."/>
        </authorList>
    </citation>
    <scope>NUCLEOTIDE SEQUENCE</scope>
</reference>
<feature type="transmembrane region" description="Helical" evidence="1">
    <location>
        <begin position="26"/>
        <end position="44"/>
    </location>
</feature>
<evidence type="ECO:0000256" key="1">
    <source>
        <dbReference type="SAM" id="Phobius"/>
    </source>
</evidence>
<accession>A0A381T047</accession>
<keyword evidence="1" id="KW-1133">Transmembrane helix</keyword>
<organism evidence="2">
    <name type="scientific">marine metagenome</name>
    <dbReference type="NCBI Taxonomy" id="408172"/>
    <lineage>
        <taxon>unclassified sequences</taxon>
        <taxon>metagenomes</taxon>
        <taxon>ecological metagenomes</taxon>
    </lineage>
</organism>
<dbReference type="EMBL" id="UINC01003763">
    <property type="protein sequence ID" value="SVA09054.1"/>
    <property type="molecule type" value="Genomic_DNA"/>
</dbReference>
<keyword evidence="1" id="KW-0472">Membrane</keyword>
<dbReference type="AlphaFoldDB" id="A0A381T047"/>
<sequence>MVLLVLFLDLPLVGYLAEYLGLTFNMYLLSVIWGLNGVALLAMMKRIKCS</sequence>
<name>A0A381T047_9ZZZZ</name>
<evidence type="ECO:0000313" key="2">
    <source>
        <dbReference type="EMBL" id="SVA09054.1"/>
    </source>
</evidence>
<protein>
    <submittedName>
        <fullName evidence="2">Uncharacterized protein</fullName>
    </submittedName>
</protein>